<dbReference type="InterPro" id="IPR036514">
    <property type="entry name" value="SGNH_hydro_sf"/>
</dbReference>
<dbReference type="RefSeq" id="WP_271435156.1">
    <property type="nucleotide sequence ID" value="NZ_CP073355.1"/>
</dbReference>
<name>A0AAX3BCM7_9SPIR</name>
<protein>
    <submittedName>
        <fullName evidence="1">SGNH/GDSL hydrolase family protein</fullName>
    </submittedName>
</protein>
<reference evidence="1" key="1">
    <citation type="submission" date="2021-04" db="EMBL/GenBank/DDBJ databases">
        <authorList>
            <person name="Postec A."/>
        </authorList>
    </citation>
    <scope>NUCLEOTIDE SEQUENCE</scope>
    <source>
        <strain evidence="1">F1F22</strain>
    </source>
</reference>
<keyword evidence="1" id="KW-0378">Hydrolase</keyword>
<proteinExistence type="predicted"/>
<evidence type="ECO:0000313" key="1">
    <source>
        <dbReference type="EMBL" id="URA10025.1"/>
    </source>
</evidence>
<accession>A0AAX3BCM7</accession>
<dbReference type="EMBL" id="CP073355">
    <property type="protein sequence ID" value="URA10025.1"/>
    <property type="molecule type" value="Genomic_DNA"/>
</dbReference>
<dbReference type="Gene3D" id="3.40.50.1110">
    <property type="entry name" value="SGNH hydrolase"/>
    <property type="match status" value="1"/>
</dbReference>
<dbReference type="AlphaFoldDB" id="A0AAX3BCM7"/>
<evidence type="ECO:0000313" key="2">
    <source>
        <dbReference type="Proteomes" id="UP001056539"/>
    </source>
</evidence>
<dbReference type="GO" id="GO:0016788">
    <property type="term" value="F:hydrolase activity, acting on ester bonds"/>
    <property type="evidence" value="ECO:0007669"/>
    <property type="project" value="UniProtKB-ARBA"/>
</dbReference>
<organism evidence="1 2">
    <name type="scientific">Thermospira aquatica</name>
    <dbReference type="NCBI Taxonomy" id="2828656"/>
    <lineage>
        <taxon>Bacteria</taxon>
        <taxon>Pseudomonadati</taxon>
        <taxon>Spirochaetota</taxon>
        <taxon>Spirochaetia</taxon>
        <taxon>Brevinematales</taxon>
        <taxon>Thermospiraceae</taxon>
        <taxon>Thermospira</taxon>
    </lineage>
</organism>
<dbReference type="SUPFAM" id="SSF52266">
    <property type="entry name" value="SGNH hydrolase"/>
    <property type="match status" value="1"/>
</dbReference>
<sequence length="634" mass="73259">MKKGWMYGILFFFLWIGMFFLLEGILRVMGIGYSTEPFERVAGTPYFRDNPDFLNKYYPGRRTPRSEAKFKNLFLAQKPTNGLRIFVLGGSTAQGWPFEPNQSFTKMIEIQLQFLLPEKHIEVINLGYSAMSSYYVADVTRKLARYQPDIIVLYTGQNEYYGTLSVTTGGGDLSKQIYLFLREWRIFQILFALFEKSQKPSKTMMAAQFSGRQLPMGEKDAEVADAFRRNLTRVFSWAKKHHVEVIVYKMAANLIHMPPFASEGEREVAPLILSNTHFFRHETWQTVSTAQLLSNWRTTYPNNAHILYLDGLARRARKEEFLDILKQAKDRDTIPFRYREILQDVLSNAGAHWHVSFIPLHQKIKEVYGSEGFGRKLFIDHLHFNYTGQRLLANLGVEAVLSLKDFKTKAPSSNALPLKEVSHLPGLAHEDWIDAGLWLTVYDEFMAIQNILTLLSQSPYKDMLIPYTKDPAWGEIGMLTRKPFSEILASFSSKKNQSFGNYLLSRLTDNKEWETIEVLLQAYRHNNPGIPTGYKNCAEFYTSRNRYEEAIQFYAMAYLLAEKKERLEIEKKGQSLARMLGKPDQWRETIDFLAKNPWPCYNSSNSATVMHKKGGNREFIGEIFEGILAFCQGK</sequence>
<dbReference type="Proteomes" id="UP001056539">
    <property type="component" value="Chromosome"/>
</dbReference>
<gene>
    <name evidence="1" type="ORF">KDW03_11165</name>
</gene>
<dbReference type="KEGG" id="taqu:KDW03_11165"/>
<keyword evidence="2" id="KW-1185">Reference proteome</keyword>
<reference evidence="1" key="2">
    <citation type="submission" date="2022-06" db="EMBL/GenBank/DDBJ databases">
        <title>Thermospira aquatica gen. nov., sp. nov.</title>
        <authorList>
            <person name="Ben Ali Gam Z."/>
            <person name="Labat M."/>
        </authorList>
    </citation>
    <scope>NUCLEOTIDE SEQUENCE</scope>
    <source>
        <strain evidence="1">F1F22</strain>
    </source>
</reference>